<sequence length="284" mass="29129">MASRRASGGVAGAEGVTGGATASGGWWAVGGRTAGRGAAGGGRSKGAVGGSGAVAAGEPPLLFGPPAGRGASEPSVALAARAAQWMGPSVIVDRAPLRLLPSSPRRRWQGRPARGSAACGRRRSVSWSGGRRIAASAASLMAPSAALLPDGRWREKRERRGAASAARDEGGERRRRRLVERRREDDERGVEALGDVVPVRAEGVRVVGGGGTDGGVDGVFQGAAALLAFTRTGGAPVGGRRRPWPPPLSELACSAAHPRRPLPGKESERGEGKKREKGEGRREE</sequence>
<dbReference type="EMBL" id="AP005110">
    <property type="protein sequence ID" value="BAD28419.1"/>
    <property type="molecule type" value="Genomic_DNA"/>
</dbReference>
<feature type="compositionally biased region" description="Basic and acidic residues" evidence="1">
    <location>
        <begin position="152"/>
        <end position="172"/>
    </location>
</feature>
<evidence type="ECO:0000313" key="3">
    <source>
        <dbReference type="Proteomes" id="UP000000763"/>
    </source>
</evidence>
<proteinExistence type="predicted"/>
<feature type="compositionally biased region" description="Gly residues" evidence="1">
    <location>
        <begin position="32"/>
        <end position="52"/>
    </location>
</feature>
<evidence type="ECO:0000256" key="1">
    <source>
        <dbReference type="SAM" id="MobiDB-lite"/>
    </source>
</evidence>
<feature type="compositionally biased region" description="Basic and acidic residues" evidence="1">
    <location>
        <begin position="263"/>
        <end position="284"/>
    </location>
</feature>
<name>Q6ESF1_ORYSJ</name>
<feature type="compositionally biased region" description="Gly residues" evidence="1">
    <location>
        <begin position="9"/>
        <end position="22"/>
    </location>
</feature>
<gene>
    <name evidence="2" type="primary">P0605D08.23</name>
</gene>
<feature type="region of interest" description="Disordered" evidence="1">
    <location>
        <begin position="1"/>
        <end position="52"/>
    </location>
</feature>
<reference evidence="3" key="2">
    <citation type="journal article" date="2008" name="Nucleic Acids Res.">
        <title>The rice annotation project database (RAP-DB): 2008 update.</title>
        <authorList>
            <consortium name="The rice annotation project (RAP)"/>
        </authorList>
    </citation>
    <scope>GENOME REANNOTATION</scope>
    <source>
        <strain evidence="3">cv. Nipponbare</strain>
    </source>
</reference>
<reference evidence="3" key="1">
    <citation type="journal article" date="2005" name="Nature">
        <title>The map-based sequence of the rice genome.</title>
        <authorList>
            <consortium name="International rice genome sequencing project (IRGSP)"/>
            <person name="Matsumoto T."/>
            <person name="Wu J."/>
            <person name="Kanamori H."/>
            <person name="Katayose Y."/>
            <person name="Fujisawa M."/>
            <person name="Namiki N."/>
            <person name="Mizuno H."/>
            <person name="Yamamoto K."/>
            <person name="Antonio B.A."/>
            <person name="Baba T."/>
            <person name="Sakata K."/>
            <person name="Nagamura Y."/>
            <person name="Aoki H."/>
            <person name="Arikawa K."/>
            <person name="Arita K."/>
            <person name="Bito T."/>
            <person name="Chiden Y."/>
            <person name="Fujitsuka N."/>
            <person name="Fukunaka R."/>
            <person name="Hamada M."/>
            <person name="Harada C."/>
            <person name="Hayashi A."/>
            <person name="Hijishita S."/>
            <person name="Honda M."/>
            <person name="Hosokawa S."/>
            <person name="Ichikawa Y."/>
            <person name="Idonuma A."/>
            <person name="Iijima M."/>
            <person name="Ikeda M."/>
            <person name="Ikeno M."/>
            <person name="Ito K."/>
            <person name="Ito S."/>
            <person name="Ito T."/>
            <person name="Ito Y."/>
            <person name="Ito Y."/>
            <person name="Iwabuchi A."/>
            <person name="Kamiya K."/>
            <person name="Karasawa W."/>
            <person name="Kurita K."/>
            <person name="Katagiri S."/>
            <person name="Kikuta A."/>
            <person name="Kobayashi H."/>
            <person name="Kobayashi N."/>
            <person name="Machita K."/>
            <person name="Maehara T."/>
            <person name="Masukawa M."/>
            <person name="Mizubayashi T."/>
            <person name="Mukai Y."/>
            <person name="Nagasaki H."/>
            <person name="Nagata Y."/>
            <person name="Naito S."/>
            <person name="Nakashima M."/>
            <person name="Nakama Y."/>
            <person name="Nakamichi Y."/>
            <person name="Nakamura M."/>
            <person name="Meguro A."/>
            <person name="Negishi M."/>
            <person name="Ohta I."/>
            <person name="Ohta T."/>
            <person name="Okamoto M."/>
            <person name="Ono N."/>
            <person name="Saji S."/>
            <person name="Sakaguchi M."/>
            <person name="Sakai K."/>
            <person name="Shibata M."/>
            <person name="Shimokawa T."/>
            <person name="Song J."/>
            <person name="Takazaki Y."/>
            <person name="Terasawa K."/>
            <person name="Tsugane M."/>
            <person name="Tsuji K."/>
            <person name="Ueda S."/>
            <person name="Waki K."/>
            <person name="Yamagata H."/>
            <person name="Yamamoto M."/>
            <person name="Yamamoto S."/>
            <person name="Yamane H."/>
            <person name="Yoshiki S."/>
            <person name="Yoshihara R."/>
            <person name="Yukawa K."/>
            <person name="Zhong H."/>
            <person name="Yano M."/>
            <person name="Yuan Q."/>
            <person name="Ouyang S."/>
            <person name="Liu J."/>
            <person name="Jones K.M."/>
            <person name="Gansberger K."/>
            <person name="Moffat K."/>
            <person name="Hill J."/>
            <person name="Bera J."/>
            <person name="Fadrosh D."/>
            <person name="Jin S."/>
            <person name="Johri S."/>
            <person name="Kim M."/>
            <person name="Overton L."/>
            <person name="Reardon M."/>
            <person name="Tsitrin T."/>
            <person name="Vuong H."/>
            <person name="Weaver B."/>
            <person name="Ciecko A."/>
            <person name="Tallon L."/>
            <person name="Jackson J."/>
            <person name="Pai G."/>
            <person name="Aken S.V."/>
            <person name="Utterback T."/>
            <person name="Reidmuller S."/>
            <person name="Feldblyum T."/>
            <person name="Hsiao J."/>
            <person name="Zismann V."/>
            <person name="Iobst S."/>
            <person name="de Vazeille A.R."/>
            <person name="Buell C.R."/>
            <person name="Ying K."/>
            <person name="Li Y."/>
            <person name="Lu T."/>
            <person name="Huang Y."/>
            <person name="Zhao Q."/>
            <person name="Feng Q."/>
            <person name="Zhang L."/>
            <person name="Zhu J."/>
            <person name="Weng Q."/>
            <person name="Mu J."/>
            <person name="Lu Y."/>
            <person name="Fan D."/>
            <person name="Liu Y."/>
            <person name="Guan J."/>
            <person name="Zhang Y."/>
            <person name="Yu S."/>
            <person name="Liu X."/>
            <person name="Zhang Y."/>
            <person name="Hong G."/>
            <person name="Han B."/>
            <person name="Choisne N."/>
            <person name="Demange N."/>
            <person name="Orjeda G."/>
            <person name="Samain S."/>
            <person name="Cattolico L."/>
            <person name="Pelletier E."/>
            <person name="Couloux A."/>
            <person name="Segurens B."/>
            <person name="Wincker P."/>
            <person name="D'Hont A."/>
            <person name="Scarpelli C."/>
            <person name="Weissenbach J."/>
            <person name="Salanoubat M."/>
            <person name="Quetier F."/>
            <person name="Yu Y."/>
            <person name="Kim H.R."/>
            <person name="Rambo T."/>
            <person name="Currie J."/>
            <person name="Collura K."/>
            <person name="Luo M."/>
            <person name="Yang T."/>
            <person name="Ammiraju J.S.S."/>
            <person name="Engler F."/>
            <person name="Soderlund C."/>
            <person name="Wing R.A."/>
            <person name="Palmer L.E."/>
            <person name="de la Bastide M."/>
            <person name="Spiegel L."/>
            <person name="Nascimento L."/>
            <person name="Zutavern T."/>
            <person name="O'Shaughnessy A."/>
            <person name="Dike S."/>
            <person name="Dedhia N."/>
            <person name="Preston R."/>
            <person name="Balija V."/>
            <person name="McCombie W.R."/>
            <person name="Chow T."/>
            <person name="Chen H."/>
            <person name="Chung M."/>
            <person name="Chen C."/>
            <person name="Shaw J."/>
            <person name="Wu H."/>
            <person name="Hsiao K."/>
            <person name="Chao Y."/>
            <person name="Chu M."/>
            <person name="Cheng C."/>
            <person name="Hour A."/>
            <person name="Lee P."/>
            <person name="Lin S."/>
            <person name="Lin Y."/>
            <person name="Liou J."/>
            <person name="Liu S."/>
            <person name="Hsing Y."/>
            <person name="Raghuvanshi S."/>
            <person name="Mohanty A."/>
            <person name="Bharti A.K."/>
            <person name="Gaur A."/>
            <person name="Gupta V."/>
            <person name="Kumar D."/>
            <person name="Ravi V."/>
            <person name="Vij S."/>
            <person name="Kapur A."/>
            <person name="Khurana P."/>
            <person name="Khurana P."/>
            <person name="Khurana J.P."/>
            <person name="Tyagi A.K."/>
            <person name="Gaikwad K."/>
            <person name="Singh A."/>
            <person name="Dalal V."/>
            <person name="Srivastava S."/>
            <person name="Dixit A."/>
            <person name="Pal A.K."/>
            <person name="Ghazi I.A."/>
            <person name="Yadav M."/>
            <person name="Pandit A."/>
            <person name="Bhargava A."/>
            <person name="Sureshbabu K."/>
            <person name="Batra K."/>
            <person name="Sharma T.R."/>
            <person name="Mohapatra T."/>
            <person name="Singh N.K."/>
            <person name="Messing J."/>
            <person name="Nelson A.B."/>
            <person name="Fuks G."/>
            <person name="Kavchok S."/>
            <person name="Keizer G."/>
            <person name="Linton E."/>
            <person name="Llaca V."/>
            <person name="Song R."/>
            <person name="Tanyolac B."/>
            <person name="Young S."/>
            <person name="Ho-Il K."/>
            <person name="Hahn J.H."/>
            <person name="Sangsakoo G."/>
            <person name="Vanavichit A."/>
            <person name="de Mattos Luiz.A.T."/>
            <person name="Zimmer P.D."/>
            <person name="Malone G."/>
            <person name="Dellagostin O."/>
            <person name="de Oliveira A.C."/>
            <person name="Bevan M."/>
            <person name="Bancroft I."/>
            <person name="Minx P."/>
            <person name="Cordum H."/>
            <person name="Wilson R."/>
            <person name="Cheng Z."/>
            <person name="Jin W."/>
            <person name="Jiang J."/>
            <person name="Leong S.A."/>
            <person name="Iwama H."/>
            <person name="Gojobori T."/>
            <person name="Itoh T."/>
            <person name="Niimura Y."/>
            <person name="Fujii Y."/>
            <person name="Habara T."/>
            <person name="Sakai H."/>
            <person name="Sato Y."/>
            <person name="Wilson G."/>
            <person name="Kumar K."/>
            <person name="McCouch S."/>
            <person name="Juretic N."/>
            <person name="Hoen D."/>
            <person name="Wright S."/>
            <person name="Bruskiewich R."/>
            <person name="Bureau T."/>
            <person name="Miyao A."/>
            <person name="Hirochika H."/>
            <person name="Nishikawa T."/>
            <person name="Kadowaki K."/>
            <person name="Sugiura M."/>
            <person name="Burr B."/>
            <person name="Sasaki T."/>
        </authorList>
    </citation>
    <scope>NUCLEOTIDE SEQUENCE [LARGE SCALE GENOMIC DNA]</scope>
    <source>
        <strain evidence="3">cv. Nipponbare</strain>
    </source>
</reference>
<feature type="region of interest" description="Disordered" evidence="1">
    <location>
        <begin position="231"/>
        <end position="284"/>
    </location>
</feature>
<dbReference type="Proteomes" id="UP000000763">
    <property type="component" value="Chromosome 2"/>
</dbReference>
<protein>
    <submittedName>
        <fullName evidence="2">Uncharacterized protein</fullName>
    </submittedName>
</protein>
<feature type="region of interest" description="Disordered" evidence="1">
    <location>
        <begin position="152"/>
        <end position="189"/>
    </location>
</feature>
<accession>Q6ESF1</accession>
<evidence type="ECO:0000313" key="2">
    <source>
        <dbReference type="EMBL" id="BAD28419.1"/>
    </source>
</evidence>
<organism evidence="2 3">
    <name type="scientific">Oryza sativa subsp. japonica</name>
    <name type="common">Rice</name>
    <dbReference type="NCBI Taxonomy" id="39947"/>
    <lineage>
        <taxon>Eukaryota</taxon>
        <taxon>Viridiplantae</taxon>
        <taxon>Streptophyta</taxon>
        <taxon>Embryophyta</taxon>
        <taxon>Tracheophyta</taxon>
        <taxon>Spermatophyta</taxon>
        <taxon>Magnoliopsida</taxon>
        <taxon>Liliopsida</taxon>
        <taxon>Poales</taxon>
        <taxon>Poaceae</taxon>
        <taxon>BOP clade</taxon>
        <taxon>Oryzoideae</taxon>
        <taxon>Oryzeae</taxon>
        <taxon>Oryzinae</taxon>
        <taxon>Oryza</taxon>
        <taxon>Oryza sativa</taxon>
    </lineage>
</organism>
<dbReference type="AlphaFoldDB" id="Q6ESF1"/>